<evidence type="ECO:0000256" key="7">
    <source>
        <dbReference type="ARBA" id="ARBA00022692"/>
    </source>
</evidence>
<reference evidence="18 19" key="1">
    <citation type="submission" date="2018-12" db="EMBL/GenBank/DDBJ databases">
        <authorList>
            <person name="Yang Y."/>
        </authorList>
    </citation>
    <scope>NUCLEOTIDE SEQUENCE [LARGE SCALE GENOMIC DNA]</scope>
    <source>
        <strain evidence="18 19">GSF71</strain>
    </source>
</reference>
<dbReference type="SUPFAM" id="SSF55874">
    <property type="entry name" value="ATPase domain of HSP90 chaperone/DNA topoisomerase II/histidine kinase"/>
    <property type="match status" value="1"/>
</dbReference>
<dbReference type="Pfam" id="PF00672">
    <property type="entry name" value="HAMP"/>
    <property type="match status" value="1"/>
</dbReference>
<dbReference type="EMBL" id="RZIJ01000046">
    <property type="protein sequence ID" value="RUQ61388.1"/>
    <property type="molecule type" value="Genomic_DNA"/>
</dbReference>
<evidence type="ECO:0000256" key="9">
    <source>
        <dbReference type="ARBA" id="ARBA00022777"/>
    </source>
</evidence>
<dbReference type="InterPro" id="IPR029151">
    <property type="entry name" value="Sensor-like_sf"/>
</dbReference>
<dbReference type="SMART" id="SM00387">
    <property type="entry name" value="HATPase_c"/>
    <property type="match status" value="1"/>
</dbReference>
<dbReference type="Pfam" id="PF00512">
    <property type="entry name" value="HisKA"/>
    <property type="match status" value="1"/>
</dbReference>
<evidence type="ECO:0000256" key="4">
    <source>
        <dbReference type="ARBA" id="ARBA00022475"/>
    </source>
</evidence>
<keyword evidence="5" id="KW-0597">Phosphoprotein</keyword>
<dbReference type="GO" id="GO:0005886">
    <property type="term" value="C:plasma membrane"/>
    <property type="evidence" value="ECO:0007669"/>
    <property type="project" value="UniProtKB-SubCell"/>
</dbReference>
<name>A0A3S1CCY6_9PROT</name>
<dbReference type="EC" id="2.7.13.3" evidence="3"/>
<evidence type="ECO:0000256" key="11">
    <source>
        <dbReference type="ARBA" id="ARBA00022989"/>
    </source>
</evidence>
<gene>
    <name evidence="18" type="ORF">EJ913_29860</name>
</gene>
<dbReference type="SMART" id="SM00304">
    <property type="entry name" value="HAMP"/>
    <property type="match status" value="1"/>
</dbReference>
<dbReference type="InterPro" id="IPR003661">
    <property type="entry name" value="HisK_dim/P_dom"/>
</dbReference>
<evidence type="ECO:0000259" key="16">
    <source>
        <dbReference type="PROSITE" id="PS50109"/>
    </source>
</evidence>
<dbReference type="InterPro" id="IPR036097">
    <property type="entry name" value="HisK_dim/P_sf"/>
</dbReference>
<protein>
    <recommendedName>
        <fullName evidence="3">histidine kinase</fullName>
        <ecNumber evidence="3">2.7.13.3</ecNumber>
    </recommendedName>
</protein>
<dbReference type="SMART" id="SM00388">
    <property type="entry name" value="HisKA"/>
    <property type="match status" value="1"/>
</dbReference>
<evidence type="ECO:0000256" key="14">
    <source>
        <dbReference type="SAM" id="MobiDB-lite"/>
    </source>
</evidence>
<dbReference type="FunFam" id="1.10.287.130:FF:000004">
    <property type="entry name" value="Ethylene receptor 1"/>
    <property type="match status" value="1"/>
</dbReference>
<dbReference type="OrthoDB" id="5437527at2"/>
<dbReference type="Pfam" id="PF02518">
    <property type="entry name" value="HATPase_c"/>
    <property type="match status" value="1"/>
</dbReference>
<dbReference type="InterPro" id="IPR005467">
    <property type="entry name" value="His_kinase_dom"/>
</dbReference>
<dbReference type="InterPro" id="IPR003594">
    <property type="entry name" value="HATPase_dom"/>
</dbReference>
<feature type="domain" description="HAMP" evidence="17">
    <location>
        <begin position="550"/>
        <end position="602"/>
    </location>
</feature>
<keyword evidence="7 15" id="KW-0812">Transmembrane</keyword>
<dbReference type="CDD" id="cd16922">
    <property type="entry name" value="HATPase_EvgS-ArcB-TorS-like"/>
    <property type="match status" value="1"/>
</dbReference>
<accession>A0A3S1CCY6</accession>
<dbReference type="PROSITE" id="PS50885">
    <property type="entry name" value="HAMP"/>
    <property type="match status" value="1"/>
</dbReference>
<evidence type="ECO:0000256" key="10">
    <source>
        <dbReference type="ARBA" id="ARBA00022840"/>
    </source>
</evidence>
<keyword evidence="9 18" id="KW-0418">Kinase</keyword>
<dbReference type="Gene3D" id="6.10.340.10">
    <property type="match status" value="1"/>
</dbReference>
<evidence type="ECO:0000259" key="17">
    <source>
        <dbReference type="PROSITE" id="PS50885"/>
    </source>
</evidence>
<sequence length="851" mass="93387">MSRHGIRAKLILIFVAIKVVPLFVLAAFAWTGQTWLAERVSENIVHMAESMRGTVEIVADSTTDAAIKALDTAARESLERLTTDTARAIAAFLHDRDRDVLSAALLEPTEDNYRRFLAARTKAVERGHPWRLAPDGGGWVPEPDSAPRDDRSDVRSTNEDNRRNFHYRHPDVDAAIEQRPLFLEMSFVGLDGRERVKVTTSPLMTPALRDVSDRRNTFVKAEAYFAELRTLKPGEVHVSDVIGAYVPSPIIGPYTPEAARARGLGFEPEQAAFAGNENPVGKRFQGLVRWATPVERNGAITGWITLALDHTHIMEFTDHIRPTVDRYSSIPDAASGNYAFLWDYAGRSIAHPRHHSIVGYDPTTGEPAVPWLEAGLYQSWRESGQPIRAFLEQTPAFHQQTLRKKGAPELVKEGSIGLDCRYLNHAPQCAGWMDLTQHGGSGSFEIYWSGLWKLTTAAAIPYHTGPYGRSPRGFGFVTIGANVDDFHRAATDSKRRAAELVAQREKELQAYLDDAVAQIASHVAAMARQLSGSTAVMTVLVIGVAVWMASFLTRRITSMVEGIHRFRNGDLSHRLPVHGRDEMASLEQSFNHMADRVQESVVRLRDAKHKAEEASRMKSEFLASMSHELRTPLNGIIGFAEILRDEAGNDEARENAVVIETSSRHLLELVNSILDIAKIEAGAMVLRIEPVNLRAVLAEVANVHQAVAAGKGVGFAVDLAEGAPDSVPADITRLRQVLHNLLSNAVKFTQAGEIRLSATREGAVMIVRVQDTGPGIPEDLQEAVFEKFRQGDAFLTRAHGGTGLGLTLARHLVELMGGRIGVTSSAGHGATFHFTLPIKRAGRPAPASPVV</sequence>
<dbReference type="RefSeq" id="WP_127004868.1">
    <property type="nucleotide sequence ID" value="NZ_JBNPXW010000032.1"/>
</dbReference>
<keyword evidence="4" id="KW-1003">Cell membrane</keyword>
<dbReference type="InterPro" id="IPR036890">
    <property type="entry name" value="HATPase_C_sf"/>
</dbReference>
<dbReference type="PRINTS" id="PR00344">
    <property type="entry name" value="BCTRLSENSOR"/>
</dbReference>
<dbReference type="SUPFAM" id="SSF103190">
    <property type="entry name" value="Sensory domain-like"/>
    <property type="match status" value="1"/>
</dbReference>
<keyword evidence="19" id="KW-1185">Reference proteome</keyword>
<evidence type="ECO:0000313" key="18">
    <source>
        <dbReference type="EMBL" id="RUQ61388.1"/>
    </source>
</evidence>
<feature type="compositionally biased region" description="Basic and acidic residues" evidence="14">
    <location>
        <begin position="145"/>
        <end position="165"/>
    </location>
</feature>
<feature type="transmembrane region" description="Helical" evidence="15">
    <location>
        <begin position="12"/>
        <end position="30"/>
    </location>
</feature>
<keyword evidence="10" id="KW-0067">ATP-binding</keyword>
<keyword evidence="12" id="KW-0902">Two-component regulatory system</keyword>
<dbReference type="Gene3D" id="3.30.565.10">
    <property type="entry name" value="Histidine kinase-like ATPase, C-terminal domain"/>
    <property type="match status" value="1"/>
</dbReference>
<dbReference type="Gene3D" id="3.30.450.20">
    <property type="entry name" value="PAS domain"/>
    <property type="match status" value="1"/>
</dbReference>
<keyword evidence="13 15" id="KW-0472">Membrane</keyword>
<evidence type="ECO:0000256" key="6">
    <source>
        <dbReference type="ARBA" id="ARBA00022679"/>
    </source>
</evidence>
<evidence type="ECO:0000256" key="1">
    <source>
        <dbReference type="ARBA" id="ARBA00000085"/>
    </source>
</evidence>
<proteinExistence type="predicted"/>
<dbReference type="PANTHER" id="PTHR43047:SF72">
    <property type="entry name" value="OSMOSENSING HISTIDINE PROTEIN KINASE SLN1"/>
    <property type="match status" value="1"/>
</dbReference>
<organism evidence="18 19">
    <name type="scientific">Azospirillum doebereinerae</name>
    <dbReference type="NCBI Taxonomy" id="92933"/>
    <lineage>
        <taxon>Bacteria</taxon>
        <taxon>Pseudomonadati</taxon>
        <taxon>Pseudomonadota</taxon>
        <taxon>Alphaproteobacteria</taxon>
        <taxon>Rhodospirillales</taxon>
        <taxon>Azospirillaceae</taxon>
        <taxon>Azospirillum</taxon>
    </lineage>
</organism>
<dbReference type="InterPro" id="IPR003660">
    <property type="entry name" value="HAMP_dom"/>
</dbReference>
<dbReference type="AlphaFoldDB" id="A0A3S1CCY6"/>
<keyword evidence="6" id="KW-0808">Transferase</keyword>
<dbReference type="PROSITE" id="PS50109">
    <property type="entry name" value="HIS_KIN"/>
    <property type="match status" value="1"/>
</dbReference>
<dbReference type="GO" id="GO:0009927">
    <property type="term" value="F:histidine phosphotransfer kinase activity"/>
    <property type="evidence" value="ECO:0007669"/>
    <property type="project" value="TreeGrafter"/>
</dbReference>
<evidence type="ECO:0000256" key="2">
    <source>
        <dbReference type="ARBA" id="ARBA00004651"/>
    </source>
</evidence>
<evidence type="ECO:0000313" key="19">
    <source>
        <dbReference type="Proteomes" id="UP000280346"/>
    </source>
</evidence>
<evidence type="ECO:0000256" key="12">
    <source>
        <dbReference type="ARBA" id="ARBA00023012"/>
    </source>
</evidence>
<dbReference type="SUPFAM" id="SSF47384">
    <property type="entry name" value="Homodimeric domain of signal transducing histidine kinase"/>
    <property type="match status" value="1"/>
</dbReference>
<evidence type="ECO:0000256" key="13">
    <source>
        <dbReference type="ARBA" id="ARBA00023136"/>
    </source>
</evidence>
<dbReference type="GO" id="GO:0005524">
    <property type="term" value="F:ATP binding"/>
    <property type="evidence" value="ECO:0007669"/>
    <property type="project" value="UniProtKB-KW"/>
</dbReference>
<feature type="region of interest" description="Disordered" evidence="14">
    <location>
        <begin position="128"/>
        <end position="165"/>
    </location>
</feature>
<dbReference type="PANTHER" id="PTHR43047">
    <property type="entry name" value="TWO-COMPONENT HISTIDINE PROTEIN KINASE"/>
    <property type="match status" value="1"/>
</dbReference>
<comment type="catalytic activity">
    <reaction evidence="1">
        <text>ATP + protein L-histidine = ADP + protein N-phospho-L-histidine.</text>
        <dbReference type="EC" id="2.7.13.3"/>
    </reaction>
</comment>
<comment type="subcellular location">
    <subcellularLocation>
        <location evidence="2">Cell membrane</location>
        <topology evidence="2">Multi-pass membrane protein</topology>
    </subcellularLocation>
</comment>
<feature type="domain" description="Histidine kinase" evidence="16">
    <location>
        <begin position="624"/>
        <end position="840"/>
    </location>
</feature>
<keyword evidence="8" id="KW-0547">Nucleotide-binding</keyword>
<dbReference type="CDD" id="cd06225">
    <property type="entry name" value="HAMP"/>
    <property type="match status" value="1"/>
</dbReference>
<dbReference type="FunFam" id="3.30.565.10:FF:000010">
    <property type="entry name" value="Sensor histidine kinase RcsC"/>
    <property type="match status" value="1"/>
</dbReference>
<dbReference type="CDD" id="cd00082">
    <property type="entry name" value="HisKA"/>
    <property type="match status" value="1"/>
</dbReference>
<dbReference type="Gene3D" id="1.10.287.130">
    <property type="match status" value="1"/>
</dbReference>
<dbReference type="SUPFAM" id="SSF158472">
    <property type="entry name" value="HAMP domain-like"/>
    <property type="match status" value="1"/>
</dbReference>
<dbReference type="InterPro" id="IPR004358">
    <property type="entry name" value="Sig_transdc_His_kin-like_C"/>
</dbReference>
<evidence type="ECO:0000256" key="15">
    <source>
        <dbReference type="SAM" id="Phobius"/>
    </source>
</evidence>
<dbReference type="Proteomes" id="UP000280346">
    <property type="component" value="Unassembled WGS sequence"/>
</dbReference>
<evidence type="ECO:0000256" key="5">
    <source>
        <dbReference type="ARBA" id="ARBA00022553"/>
    </source>
</evidence>
<evidence type="ECO:0000256" key="8">
    <source>
        <dbReference type="ARBA" id="ARBA00022741"/>
    </source>
</evidence>
<keyword evidence="11 15" id="KW-1133">Transmembrane helix</keyword>
<dbReference type="GO" id="GO:0000155">
    <property type="term" value="F:phosphorelay sensor kinase activity"/>
    <property type="evidence" value="ECO:0007669"/>
    <property type="project" value="InterPro"/>
</dbReference>
<evidence type="ECO:0000256" key="3">
    <source>
        <dbReference type="ARBA" id="ARBA00012438"/>
    </source>
</evidence>
<comment type="caution">
    <text evidence="18">The sequence shown here is derived from an EMBL/GenBank/DDBJ whole genome shotgun (WGS) entry which is preliminary data.</text>
</comment>